<keyword evidence="2" id="KW-1133">Transmembrane helix</keyword>
<sequence length="391" mass="44026">MVSITAVVVLSLFIVFIVFIGFIVFIVVNICSPPPSLSQSSSDPSVSPPPSLSQSSSDPSLSPPSSPSPPRFVPLSPQLPPIRFVPLSPPLSPIWFLDKENLGFDVERGYRRQTRLFELFQKDSLSQSSSDPSLSSPSSLSPPRFVPLSPPLSPIWFLDKENLGFDVEGGYRRQTSVFELFQKDSLSQSSSDPSLSPPSSLSPPRFVPLSPPLSPIWFLDKENLGFDVERGSFDKRLQTSPFELFQKELYNAIFPCTYTFRMTEDDSLVMERPGGDIRVYLEGLASAENVQEYVKQNPFGQRHITESRLQIPERFNGGEGIGAGLSTRDQSDHQLRKSDQTWQYRGKSKLKSHLRCTYCQKVGHEKSNCFDIHGFPKDHRNRFRYQNKKGN</sequence>
<keyword evidence="4" id="KW-1185">Reference proteome</keyword>
<evidence type="ECO:0000256" key="2">
    <source>
        <dbReference type="SAM" id="Phobius"/>
    </source>
</evidence>
<reference evidence="4" key="1">
    <citation type="journal article" date="2024" name="IScience">
        <title>Strigolactones Initiate the Formation of Haustorium-like Structures in Castilleja.</title>
        <authorList>
            <person name="Buerger M."/>
            <person name="Peterson D."/>
            <person name="Chory J."/>
        </authorList>
    </citation>
    <scope>NUCLEOTIDE SEQUENCE [LARGE SCALE GENOMIC DNA]</scope>
</reference>
<feature type="transmembrane region" description="Helical" evidence="2">
    <location>
        <begin position="7"/>
        <end position="28"/>
    </location>
</feature>
<dbReference type="AlphaFoldDB" id="A0ABD3B7B1"/>
<name>A0ABD3B7B1_9LAMI</name>
<dbReference type="Proteomes" id="UP001632038">
    <property type="component" value="Unassembled WGS sequence"/>
</dbReference>
<keyword evidence="2" id="KW-0472">Membrane</keyword>
<dbReference type="EMBL" id="JAVIJP010000194">
    <property type="protein sequence ID" value="KAL3613184.1"/>
    <property type="molecule type" value="Genomic_DNA"/>
</dbReference>
<organism evidence="3 4">
    <name type="scientific">Castilleja foliolosa</name>
    <dbReference type="NCBI Taxonomy" id="1961234"/>
    <lineage>
        <taxon>Eukaryota</taxon>
        <taxon>Viridiplantae</taxon>
        <taxon>Streptophyta</taxon>
        <taxon>Embryophyta</taxon>
        <taxon>Tracheophyta</taxon>
        <taxon>Spermatophyta</taxon>
        <taxon>Magnoliopsida</taxon>
        <taxon>eudicotyledons</taxon>
        <taxon>Gunneridae</taxon>
        <taxon>Pentapetalae</taxon>
        <taxon>asterids</taxon>
        <taxon>lamiids</taxon>
        <taxon>Lamiales</taxon>
        <taxon>Orobanchaceae</taxon>
        <taxon>Pedicularideae</taxon>
        <taxon>Castillejinae</taxon>
        <taxon>Castilleja</taxon>
    </lineage>
</organism>
<evidence type="ECO:0000313" key="3">
    <source>
        <dbReference type="EMBL" id="KAL3613184.1"/>
    </source>
</evidence>
<keyword evidence="2" id="KW-0812">Transmembrane</keyword>
<accession>A0ABD3B7B1</accession>
<feature type="region of interest" description="Disordered" evidence="1">
    <location>
        <begin position="38"/>
        <end position="72"/>
    </location>
</feature>
<gene>
    <name evidence="3" type="ORF">CASFOL_042970</name>
</gene>
<proteinExistence type="predicted"/>
<comment type="caution">
    <text evidence="3">The sequence shown here is derived from an EMBL/GenBank/DDBJ whole genome shotgun (WGS) entry which is preliminary data.</text>
</comment>
<feature type="compositionally biased region" description="Pro residues" evidence="1">
    <location>
        <begin position="61"/>
        <end position="72"/>
    </location>
</feature>
<evidence type="ECO:0000313" key="4">
    <source>
        <dbReference type="Proteomes" id="UP001632038"/>
    </source>
</evidence>
<evidence type="ECO:0000256" key="1">
    <source>
        <dbReference type="SAM" id="MobiDB-lite"/>
    </source>
</evidence>
<protein>
    <submittedName>
        <fullName evidence="3">Uncharacterized protein</fullName>
    </submittedName>
</protein>